<proteinExistence type="predicted"/>
<gene>
    <name evidence="1" type="ORF">A8C75_19730</name>
</gene>
<dbReference type="AlphaFoldDB" id="A0A1A9F3D5"/>
<evidence type="ECO:0000313" key="2">
    <source>
        <dbReference type="Proteomes" id="UP000078070"/>
    </source>
</evidence>
<sequence>MNALSPAPQAPHTALLHYWQQPHPDFTSGKDARSSENALLVLMYGGLEKAARYGWLNAGRTLVDKTYLRILWMTQQLAPTGISFDELASRLDGFIRRELQPRWDNLDGLEHDARHELAQALVEQLQAQVFQSTDQLESATTVLFFLCPQLPVFIYTKAPGAQTEPATDYPGWHQSCRQRLIPLLPRACSSTPSAHYGTAQEQQLITRLLSQTDWWPRRLLSQQR</sequence>
<reference evidence="1 2" key="2">
    <citation type="journal article" date="2018" name="Int. J. Syst. Evol. Microbiol.">
        <title>Marinobacterium aestuarii sp. nov., a benzene-degrading marine bacterium isolated from estuary sediment.</title>
        <authorList>
            <person name="Bae S.S."/>
            <person name="Jung J."/>
            <person name="Chung D."/>
            <person name="Baek K."/>
        </authorList>
    </citation>
    <scope>NUCLEOTIDE SEQUENCE [LARGE SCALE GENOMIC DNA]</scope>
    <source>
        <strain evidence="1 2">ST58-10</strain>
    </source>
</reference>
<dbReference type="RefSeq" id="WP_067386082.1">
    <property type="nucleotide sequence ID" value="NZ_CP015839.1"/>
</dbReference>
<dbReference type="OrthoDB" id="6865224at2"/>
<organism evidence="1 2">
    <name type="scientific">Marinobacterium aestuarii</name>
    <dbReference type="NCBI Taxonomy" id="1821621"/>
    <lineage>
        <taxon>Bacteria</taxon>
        <taxon>Pseudomonadati</taxon>
        <taxon>Pseudomonadota</taxon>
        <taxon>Gammaproteobacteria</taxon>
        <taxon>Oceanospirillales</taxon>
        <taxon>Oceanospirillaceae</taxon>
        <taxon>Marinobacterium</taxon>
    </lineage>
</organism>
<evidence type="ECO:0000313" key="1">
    <source>
        <dbReference type="EMBL" id="ANG64480.1"/>
    </source>
</evidence>
<name>A0A1A9F3D5_9GAMM</name>
<dbReference type="Proteomes" id="UP000078070">
    <property type="component" value="Chromosome"/>
</dbReference>
<dbReference type="EMBL" id="CP015839">
    <property type="protein sequence ID" value="ANG64480.1"/>
    <property type="molecule type" value="Genomic_DNA"/>
</dbReference>
<dbReference type="KEGG" id="mars:A8C75_19730"/>
<accession>A0A1A9F3D5</accession>
<reference evidence="2" key="1">
    <citation type="submission" date="2016-05" db="EMBL/GenBank/DDBJ databases">
        <authorList>
            <person name="Baek K."/>
            <person name="Yang S.-J."/>
        </authorList>
    </citation>
    <scope>NUCLEOTIDE SEQUENCE [LARGE SCALE GENOMIC DNA]</scope>
    <source>
        <strain evidence="2">ST58-10</strain>
    </source>
</reference>
<keyword evidence="2" id="KW-1185">Reference proteome</keyword>
<protein>
    <submittedName>
        <fullName evidence="1">Uncharacterized protein</fullName>
    </submittedName>
</protein>